<dbReference type="GO" id="GO:0006351">
    <property type="term" value="P:DNA-templated transcription"/>
    <property type="evidence" value="ECO:0007669"/>
    <property type="project" value="InterPro"/>
</dbReference>
<keyword evidence="3" id="KW-0238">DNA-binding</keyword>
<sequence>MSDPSEAEEENREASRYLGEILEVAPTLPYGKPSLATAQVLLAIATLLRGTAMSDPARMFVGSAAHILQDLDAHKEEKPDSPYYASREDRARAFWVAYVHDKNMALITGKPPVFYEQEISRLPPSGTNVEGFCLVQSLDNMRSVNFLVTGHRLAVIQGQLWSRLQCATAFPTPSAHITAQNELNALLLAWRTALPFSFKPQDLMGHWPKFSIIYIILLHFQYFQTLVEVNREPPAEEGSADPLFGTCPTATSLRSCSYSTQQFVVSSARDALELASLSPRGNFQHVWLFIDFSISAVLTLLVNGIVRPLDDALCEDFRRIDEWLHIIEALAETSERPDLLEKKQFLVHMRAWTLRRVKDALTEKGANDAAAQARTSFDTLGVPDGQWFESPLRDEWPMDESGMHPDVFPMDQTDWNLMSSFFPMMT</sequence>
<evidence type="ECO:0000256" key="2">
    <source>
        <dbReference type="ARBA" id="ARBA00023015"/>
    </source>
</evidence>
<dbReference type="GO" id="GO:0003677">
    <property type="term" value="F:DNA binding"/>
    <property type="evidence" value="ECO:0007669"/>
    <property type="project" value="UniProtKB-KW"/>
</dbReference>
<dbReference type="Pfam" id="PF04082">
    <property type="entry name" value="Fungal_trans"/>
    <property type="match status" value="1"/>
</dbReference>
<keyword evidence="5" id="KW-0539">Nucleus</keyword>
<dbReference type="Proteomes" id="UP001271007">
    <property type="component" value="Unassembled WGS sequence"/>
</dbReference>
<name>A0AAJ0DJJ8_9PEZI</name>
<dbReference type="GO" id="GO:0005634">
    <property type="term" value="C:nucleus"/>
    <property type="evidence" value="ECO:0007669"/>
    <property type="project" value="UniProtKB-SubCell"/>
</dbReference>
<evidence type="ECO:0000256" key="5">
    <source>
        <dbReference type="ARBA" id="ARBA00023242"/>
    </source>
</evidence>
<gene>
    <name evidence="7" type="ORF">LTR09_007444</name>
</gene>
<feature type="domain" description="Xylanolytic transcriptional activator regulatory" evidence="6">
    <location>
        <begin position="57"/>
        <end position="129"/>
    </location>
</feature>
<evidence type="ECO:0000313" key="7">
    <source>
        <dbReference type="EMBL" id="KAK3051421.1"/>
    </source>
</evidence>
<dbReference type="GO" id="GO:0008270">
    <property type="term" value="F:zinc ion binding"/>
    <property type="evidence" value="ECO:0007669"/>
    <property type="project" value="InterPro"/>
</dbReference>
<dbReference type="PANTHER" id="PTHR46910:SF37">
    <property type="entry name" value="ZN(II)2CYS6 TRANSCRIPTION FACTOR (EUROFUNG)"/>
    <property type="match status" value="1"/>
</dbReference>
<dbReference type="SMART" id="SM00906">
    <property type="entry name" value="Fungal_trans"/>
    <property type="match status" value="1"/>
</dbReference>
<evidence type="ECO:0000256" key="3">
    <source>
        <dbReference type="ARBA" id="ARBA00023125"/>
    </source>
</evidence>
<accession>A0AAJ0DJJ8</accession>
<keyword evidence="4" id="KW-0804">Transcription</keyword>
<dbReference type="GO" id="GO:0003700">
    <property type="term" value="F:DNA-binding transcription factor activity"/>
    <property type="evidence" value="ECO:0007669"/>
    <property type="project" value="InterPro"/>
</dbReference>
<dbReference type="EMBL" id="JAWDJX010000026">
    <property type="protein sequence ID" value="KAK3051421.1"/>
    <property type="molecule type" value="Genomic_DNA"/>
</dbReference>
<dbReference type="AlphaFoldDB" id="A0AAJ0DJJ8"/>
<evidence type="ECO:0000256" key="4">
    <source>
        <dbReference type="ARBA" id="ARBA00023163"/>
    </source>
</evidence>
<dbReference type="PANTHER" id="PTHR46910">
    <property type="entry name" value="TRANSCRIPTION FACTOR PDR1"/>
    <property type="match status" value="1"/>
</dbReference>
<dbReference type="InterPro" id="IPR007219">
    <property type="entry name" value="XnlR_reg_dom"/>
</dbReference>
<protein>
    <recommendedName>
        <fullName evidence="6">Xylanolytic transcriptional activator regulatory domain-containing protein</fullName>
    </recommendedName>
</protein>
<comment type="subcellular location">
    <subcellularLocation>
        <location evidence="1">Nucleus</location>
    </subcellularLocation>
</comment>
<evidence type="ECO:0000256" key="1">
    <source>
        <dbReference type="ARBA" id="ARBA00004123"/>
    </source>
</evidence>
<keyword evidence="2" id="KW-0805">Transcription regulation</keyword>
<evidence type="ECO:0000259" key="6">
    <source>
        <dbReference type="SMART" id="SM00906"/>
    </source>
</evidence>
<dbReference type="CDD" id="cd12148">
    <property type="entry name" value="fungal_TF_MHR"/>
    <property type="match status" value="1"/>
</dbReference>
<keyword evidence="8" id="KW-1185">Reference proteome</keyword>
<comment type="caution">
    <text evidence="7">The sequence shown here is derived from an EMBL/GenBank/DDBJ whole genome shotgun (WGS) entry which is preliminary data.</text>
</comment>
<organism evidence="7 8">
    <name type="scientific">Extremus antarcticus</name>
    <dbReference type="NCBI Taxonomy" id="702011"/>
    <lineage>
        <taxon>Eukaryota</taxon>
        <taxon>Fungi</taxon>
        <taxon>Dikarya</taxon>
        <taxon>Ascomycota</taxon>
        <taxon>Pezizomycotina</taxon>
        <taxon>Dothideomycetes</taxon>
        <taxon>Dothideomycetidae</taxon>
        <taxon>Mycosphaerellales</taxon>
        <taxon>Extremaceae</taxon>
        <taxon>Extremus</taxon>
    </lineage>
</organism>
<proteinExistence type="predicted"/>
<evidence type="ECO:0000313" key="8">
    <source>
        <dbReference type="Proteomes" id="UP001271007"/>
    </source>
</evidence>
<dbReference type="InterPro" id="IPR050987">
    <property type="entry name" value="AtrR-like"/>
</dbReference>
<reference evidence="7" key="1">
    <citation type="submission" date="2023-04" db="EMBL/GenBank/DDBJ databases">
        <title>Black Yeasts Isolated from many extreme environments.</title>
        <authorList>
            <person name="Coleine C."/>
            <person name="Stajich J.E."/>
            <person name="Selbmann L."/>
        </authorList>
    </citation>
    <scope>NUCLEOTIDE SEQUENCE</scope>
    <source>
        <strain evidence="7">CCFEE 5312</strain>
    </source>
</reference>